<protein>
    <recommendedName>
        <fullName evidence="3">DUF4878 domain-containing protein</fullName>
    </recommendedName>
</protein>
<name>A0ABP9UL52_9BACT</name>
<evidence type="ECO:0008006" key="3">
    <source>
        <dbReference type="Google" id="ProtNLM"/>
    </source>
</evidence>
<dbReference type="EMBL" id="BAABRI010000007">
    <property type="protein sequence ID" value="GAA5482333.1"/>
    <property type="molecule type" value="Genomic_DNA"/>
</dbReference>
<dbReference type="Proteomes" id="UP001476282">
    <property type="component" value="Unassembled WGS sequence"/>
</dbReference>
<organism evidence="1 2">
    <name type="scientific">Haloferula sargassicola</name>
    <dbReference type="NCBI Taxonomy" id="490096"/>
    <lineage>
        <taxon>Bacteria</taxon>
        <taxon>Pseudomonadati</taxon>
        <taxon>Verrucomicrobiota</taxon>
        <taxon>Verrucomicrobiia</taxon>
        <taxon>Verrucomicrobiales</taxon>
        <taxon>Verrucomicrobiaceae</taxon>
        <taxon>Haloferula</taxon>
    </lineage>
</organism>
<evidence type="ECO:0000313" key="2">
    <source>
        <dbReference type="Proteomes" id="UP001476282"/>
    </source>
</evidence>
<sequence length="147" mass="16052">MKTLLSLVVPFALVASIHAEDEQGVQELGKTYVKLFNAGKVSELMSHCLDQTGVTEEMKAMTQAALGDGGTISRFELEEPKEKDKALFSEGQDVPGYGRLFLNLEPQKVIVFHMEAKGGRPASSQRSLAGKMDGKWKLAMLVPQKKG</sequence>
<evidence type="ECO:0000313" key="1">
    <source>
        <dbReference type="EMBL" id="GAA5482333.1"/>
    </source>
</evidence>
<dbReference type="RefSeq" id="WP_353566476.1">
    <property type="nucleotide sequence ID" value="NZ_BAABRI010000007.1"/>
</dbReference>
<accession>A0ABP9UL52</accession>
<gene>
    <name evidence="1" type="ORF">Hsar01_01551</name>
</gene>
<keyword evidence="2" id="KW-1185">Reference proteome</keyword>
<comment type="caution">
    <text evidence="1">The sequence shown here is derived from an EMBL/GenBank/DDBJ whole genome shotgun (WGS) entry which is preliminary data.</text>
</comment>
<reference evidence="1 2" key="1">
    <citation type="submission" date="2024-02" db="EMBL/GenBank/DDBJ databases">
        <title>Haloferula sargassicola NBRC 104335.</title>
        <authorList>
            <person name="Ichikawa N."/>
            <person name="Katano-Makiyama Y."/>
            <person name="Hidaka K."/>
        </authorList>
    </citation>
    <scope>NUCLEOTIDE SEQUENCE [LARGE SCALE GENOMIC DNA]</scope>
    <source>
        <strain evidence="1 2">NBRC 104335</strain>
    </source>
</reference>
<proteinExistence type="predicted"/>